<proteinExistence type="predicted"/>
<dbReference type="Gramene" id="EOY34542">
    <property type="protein sequence ID" value="EOY34542"/>
    <property type="gene ID" value="TCM_042179"/>
</dbReference>
<gene>
    <name evidence="1" type="ORF">TCM_042179</name>
</gene>
<accession>A0A061GZ10</accession>
<evidence type="ECO:0000313" key="1">
    <source>
        <dbReference type="EMBL" id="EOY34542.1"/>
    </source>
</evidence>
<protein>
    <submittedName>
        <fullName evidence="1">Uncharacterized protein</fullName>
    </submittedName>
</protein>
<dbReference type="AlphaFoldDB" id="A0A061GZ10"/>
<evidence type="ECO:0000313" key="2">
    <source>
        <dbReference type="Proteomes" id="UP000026915"/>
    </source>
</evidence>
<dbReference type="Proteomes" id="UP000026915">
    <property type="component" value="Chromosome 9"/>
</dbReference>
<dbReference type="EMBL" id="CM001887">
    <property type="protein sequence ID" value="EOY34542.1"/>
    <property type="molecule type" value="Genomic_DNA"/>
</dbReference>
<keyword evidence="2" id="KW-1185">Reference proteome</keyword>
<name>A0A061GZ10_THECC</name>
<organism evidence="1 2">
    <name type="scientific">Theobroma cacao</name>
    <name type="common">Cacao</name>
    <name type="synonym">Cocoa</name>
    <dbReference type="NCBI Taxonomy" id="3641"/>
    <lineage>
        <taxon>Eukaryota</taxon>
        <taxon>Viridiplantae</taxon>
        <taxon>Streptophyta</taxon>
        <taxon>Embryophyta</taxon>
        <taxon>Tracheophyta</taxon>
        <taxon>Spermatophyta</taxon>
        <taxon>Magnoliopsida</taxon>
        <taxon>eudicotyledons</taxon>
        <taxon>Gunneridae</taxon>
        <taxon>Pentapetalae</taxon>
        <taxon>rosids</taxon>
        <taxon>malvids</taxon>
        <taxon>Malvales</taxon>
        <taxon>Malvaceae</taxon>
        <taxon>Byttnerioideae</taxon>
        <taxon>Theobroma</taxon>
    </lineage>
</organism>
<sequence length="165" mass="19071">MVGCCPHLLYYHFCLYPTAIKQLCDNVCISIEQFGVRRLKFSLDSVDFVLSHSLELLPTVWNQITLKFLNLKMERESMLVSLPVYTCITVRDQFASGILIPDTLSLKFSKIHKQRRKLVLPRRNSTVGGSKRMALALLLIELIDKDYVARLFLLFLVNYDNLICK</sequence>
<reference evidence="1 2" key="1">
    <citation type="journal article" date="2013" name="Genome Biol.">
        <title>The genome sequence of the most widely cultivated cacao type and its use to identify candidate genes regulating pod color.</title>
        <authorList>
            <person name="Motamayor J.C."/>
            <person name="Mockaitis K."/>
            <person name="Schmutz J."/>
            <person name="Haiminen N."/>
            <person name="Iii D.L."/>
            <person name="Cornejo O."/>
            <person name="Findley S.D."/>
            <person name="Zheng P."/>
            <person name="Utro F."/>
            <person name="Royaert S."/>
            <person name="Saski C."/>
            <person name="Jenkins J."/>
            <person name="Podicheti R."/>
            <person name="Zhao M."/>
            <person name="Scheffler B.E."/>
            <person name="Stack J.C."/>
            <person name="Feltus F.A."/>
            <person name="Mustiga G.M."/>
            <person name="Amores F."/>
            <person name="Phillips W."/>
            <person name="Marelli J.P."/>
            <person name="May G.D."/>
            <person name="Shapiro H."/>
            <person name="Ma J."/>
            <person name="Bustamante C.D."/>
            <person name="Schnell R.J."/>
            <person name="Main D."/>
            <person name="Gilbert D."/>
            <person name="Parida L."/>
            <person name="Kuhn D.N."/>
        </authorList>
    </citation>
    <scope>NUCLEOTIDE SEQUENCE [LARGE SCALE GENOMIC DNA]</scope>
    <source>
        <strain evidence="2">cv. Matina 1-6</strain>
    </source>
</reference>
<dbReference type="HOGENOM" id="CLU_1613774_0_0_1"/>
<dbReference type="InParanoid" id="A0A061GZ10"/>